<reference evidence="1" key="1">
    <citation type="journal article" date="2020" name="Nat. Commun.">
        <title>Large-scale genome sequencing of mycorrhizal fungi provides insights into the early evolution of symbiotic traits.</title>
        <authorList>
            <person name="Miyauchi S."/>
            <person name="Kiss E."/>
            <person name="Kuo A."/>
            <person name="Drula E."/>
            <person name="Kohler A."/>
            <person name="Sanchez-Garcia M."/>
            <person name="Morin E."/>
            <person name="Andreopoulos B."/>
            <person name="Barry K.W."/>
            <person name="Bonito G."/>
            <person name="Buee M."/>
            <person name="Carver A."/>
            <person name="Chen C."/>
            <person name="Cichocki N."/>
            <person name="Clum A."/>
            <person name="Culley D."/>
            <person name="Crous P.W."/>
            <person name="Fauchery L."/>
            <person name="Girlanda M."/>
            <person name="Hayes R.D."/>
            <person name="Keri Z."/>
            <person name="LaButti K."/>
            <person name="Lipzen A."/>
            <person name="Lombard V."/>
            <person name="Magnuson J."/>
            <person name="Maillard F."/>
            <person name="Murat C."/>
            <person name="Nolan M."/>
            <person name="Ohm R.A."/>
            <person name="Pangilinan J."/>
            <person name="Pereira M.F."/>
            <person name="Perotto S."/>
            <person name="Peter M."/>
            <person name="Pfister S."/>
            <person name="Riley R."/>
            <person name="Sitrit Y."/>
            <person name="Stielow J.B."/>
            <person name="Szollosi G."/>
            <person name="Zifcakova L."/>
            <person name="Stursova M."/>
            <person name="Spatafora J.W."/>
            <person name="Tedersoo L."/>
            <person name="Vaario L.M."/>
            <person name="Yamada A."/>
            <person name="Yan M."/>
            <person name="Wang P."/>
            <person name="Xu J."/>
            <person name="Bruns T."/>
            <person name="Baldrian P."/>
            <person name="Vilgalys R."/>
            <person name="Dunand C."/>
            <person name="Henrissat B."/>
            <person name="Grigoriev I.V."/>
            <person name="Hibbett D."/>
            <person name="Nagy L.G."/>
            <person name="Martin F.M."/>
        </authorList>
    </citation>
    <scope>NUCLEOTIDE SEQUENCE</scope>
    <source>
        <strain evidence="1">UH-Tt-Lm1</strain>
    </source>
</reference>
<organism evidence="1 2">
    <name type="scientific">Thelephora terrestris</name>
    <dbReference type="NCBI Taxonomy" id="56493"/>
    <lineage>
        <taxon>Eukaryota</taxon>
        <taxon>Fungi</taxon>
        <taxon>Dikarya</taxon>
        <taxon>Basidiomycota</taxon>
        <taxon>Agaricomycotina</taxon>
        <taxon>Agaricomycetes</taxon>
        <taxon>Thelephorales</taxon>
        <taxon>Thelephoraceae</taxon>
        <taxon>Thelephora</taxon>
    </lineage>
</organism>
<keyword evidence="2" id="KW-1185">Reference proteome</keyword>
<proteinExistence type="predicted"/>
<accession>A0A9P6H5Y8</accession>
<dbReference type="EMBL" id="WIUZ02000017">
    <property type="protein sequence ID" value="KAF9780196.1"/>
    <property type="molecule type" value="Genomic_DNA"/>
</dbReference>
<dbReference type="AlphaFoldDB" id="A0A9P6H5Y8"/>
<sequence length="366" mass="41357">MNTQTPPQTPPDRLAVYALNALLSPRQLDAQFDSSIESGPDGGRPLWMGRPPNDYRLKLHSIHAVSLMPRRVTMVSRKSSGHFSEIGQHEFVRVSSGSFVVYGVKQILGVMEGYSTDRAELLQDERADLGGGVAETAQIFQSSRDINRRVLRHWTPSPFSSPKKRSRYDYEVEEALEEEGEGEEMEIDHLVANLQSLAEGISHRPMKPLRRTLFTDTSKPIIPQNHNMCTNHDAFVVADESLATESESPRWFFSTSTHKQILLVGKMVEKGQASKDEVSTQLQNHPLSQIKKNVSRIKCNGRHLVVVETPNPPIIATAPHVPWNSVVQWIPSIPAYRCTFRSPNTCGVTHQNRDSMKRHVEEHFRR</sequence>
<reference evidence="1" key="2">
    <citation type="submission" date="2020-11" db="EMBL/GenBank/DDBJ databases">
        <authorList>
            <consortium name="DOE Joint Genome Institute"/>
            <person name="Kuo A."/>
            <person name="Miyauchi S."/>
            <person name="Kiss E."/>
            <person name="Drula E."/>
            <person name="Kohler A."/>
            <person name="Sanchez-Garcia M."/>
            <person name="Andreopoulos B."/>
            <person name="Barry K.W."/>
            <person name="Bonito G."/>
            <person name="Buee M."/>
            <person name="Carver A."/>
            <person name="Chen C."/>
            <person name="Cichocki N."/>
            <person name="Clum A."/>
            <person name="Culley D."/>
            <person name="Crous P.W."/>
            <person name="Fauchery L."/>
            <person name="Girlanda M."/>
            <person name="Hayes R."/>
            <person name="Keri Z."/>
            <person name="Labutti K."/>
            <person name="Lipzen A."/>
            <person name="Lombard V."/>
            <person name="Magnuson J."/>
            <person name="Maillard F."/>
            <person name="Morin E."/>
            <person name="Murat C."/>
            <person name="Nolan M."/>
            <person name="Ohm R."/>
            <person name="Pangilinan J."/>
            <person name="Pereira M."/>
            <person name="Perotto S."/>
            <person name="Peter M."/>
            <person name="Riley R."/>
            <person name="Sitrit Y."/>
            <person name="Stielow B."/>
            <person name="Szollosi G."/>
            <person name="Zifcakova L."/>
            <person name="Stursova M."/>
            <person name="Spatafora J.W."/>
            <person name="Tedersoo L."/>
            <person name="Vaario L.-M."/>
            <person name="Yamada A."/>
            <person name="Yan M."/>
            <person name="Wang P."/>
            <person name="Xu J."/>
            <person name="Bruns T."/>
            <person name="Baldrian P."/>
            <person name="Vilgalys R."/>
            <person name="Henrissat B."/>
            <person name="Grigoriev I.V."/>
            <person name="Hibbett D."/>
            <person name="Nagy L.G."/>
            <person name="Martin F.M."/>
        </authorList>
    </citation>
    <scope>NUCLEOTIDE SEQUENCE</scope>
    <source>
        <strain evidence="1">UH-Tt-Lm1</strain>
    </source>
</reference>
<dbReference type="Proteomes" id="UP000736335">
    <property type="component" value="Unassembled WGS sequence"/>
</dbReference>
<evidence type="ECO:0000313" key="1">
    <source>
        <dbReference type="EMBL" id="KAF9780196.1"/>
    </source>
</evidence>
<protein>
    <submittedName>
        <fullName evidence="1">Uncharacterized protein</fullName>
    </submittedName>
</protein>
<evidence type="ECO:0000313" key="2">
    <source>
        <dbReference type="Proteomes" id="UP000736335"/>
    </source>
</evidence>
<gene>
    <name evidence="1" type="ORF">BJ322DRAFT_1112865</name>
</gene>
<comment type="caution">
    <text evidence="1">The sequence shown here is derived from an EMBL/GenBank/DDBJ whole genome shotgun (WGS) entry which is preliminary data.</text>
</comment>
<name>A0A9P6H5Y8_9AGAM</name>